<keyword evidence="2" id="KW-0805">Transcription regulation</keyword>
<dbReference type="SUPFAM" id="SSF88946">
    <property type="entry name" value="Sigma2 domain of RNA polymerase sigma factors"/>
    <property type="match status" value="1"/>
</dbReference>
<gene>
    <name evidence="8" type="ORF">I8531_002282</name>
</gene>
<reference evidence="8" key="2">
    <citation type="submission" date="2020-10" db="EMBL/GenBank/DDBJ databases">
        <authorList>
            <consortium name="NCBI Pathogen Detection Project"/>
        </authorList>
    </citation>
    <scope>NUCLEOTIDE SEQUENCE</scope>
    <source>
        <strain evidence="8">CAVp300</strain>
    </source>
</reference>
<dbReference type="InterPro" id="IPR013324">
    <property type="entry name" value="RNA_pol_sigma_r3/r4-like"/>
</dbReference>
<evidence type="ECO:0000313" key="9">
    <source>
        <dbReference type="Proteomes" id="UP000867740"/>
    </source>
</evidence>
<comment type="similarity">
    <text evidence="1">Belongs to the sigma-70 factor family. ECF subfamily.</text>
</comment>
<evidence type="ECO:0000259" key="6">
    <source>
        <dbReference type="Pfam" id="PF04542"/>
    </source>
</evidence>
<keyword evidence="5" id="KW-0804">Transcription</keyword>
<evidence type="ECO:0000256" key="1">
    <source>
        <dbReference type="ARBA" id="ARBA00010641"/>
    </source>
</evidence>
<reference evidence="8" key="1">
    <citation type="journal article" date="2018" name="Genome Biol.">
        <title>SKESA: strategic k-mer extension for scrupulous assemblies.</title>
        <authorList>
            <person name="Souvorov A."/>
            <person name="Agarwala R."/>
            <person name="Lipman D.J."/>
        </authorList>
    </citation>
    <scope>NUCLEOTIDE SEQUENCE</scope>
    <source>
        <strain evidence="8">CAVp300</strain>
    </source>
</reference>
<dbReference type="InterPro" id="IPR014284">
    <property type="entry name" value="RNA_pol_sigma-70_dom"/>
</dbReference>
<dbReference type="InterPro" id="IPR013249">
    <property type="entry name" value="RNA_pol_sigma70_r4_t2"/>
</dbReference>
<dbReference type="AlphaFoldDB" id="A0A9P3WFN9"/>
<accession>A0A9P3WFN9</accession>
<dbReference type="GO" id="GO:0016987">
    <property type="term" value="F:sigma factor activity"/>
    <property type="evidence" value="ECO:0007669"/>
    <property type="project" value="UniProtKB-KW"/>
</dbReference>
<dbReference type="GO" id="GO:0006352">
    <property type="term" value="P:DNA-templated transcription initiation"/>
    <property type="evidence" value="ECO:0007669"/>
    <property type="project" value="InterPro"/>
</dbReference>
<dbReference type="SUPFAM" id="SSF88659">
    <property type="entry name" value="Sigma3 and sigma4 domains of RNA polymerase sigma factors"/>
    <property type="match status" value="1"/>
</dbReference>
<dbReference type="NCBIfam" id="TIGR02937">
    <property type="entry name" value="sigma70-ECF"/>
    <property type="match status" value="1"/>
</dbReference>
<dbReference type="Gene3D" id="1.10.10.10">
    <property type="entry name" value="Winged helix-like DNA-binding domain superfamily/Winged helix DNA-binding domain"/>
    <property type="match status" value="1"/>
</dbReference>
<evidence type="ECO:0000256" key="2">
    <source>
        <dbReference type="ARBA" id="ARBA00023015"/>
    </source>
</evidence>
<dbReference type="Pfam" id="PF08281">
    <property type="entry name" value="Sigma70_r4_2"/>
    <property type="match status" value="1"/>
</dbReference>
<dbReference type="InterPro" id="IPR013325">
    <property type="entry name" value="RNA_pol_sigma_r2"/>
</dbReference>
<dbReference type="InterPro" id="IPR007627">
    <property type="entry name" value="RNA_pol_sigma70_r2"/>
</dbReference>
<dbReference type="PANTHER" id="PTHR43133">
    <property type="entry name" value="RNA POLYMERASE ECF-TYPE SIGMA FACTO"/>
    <property type="match status" value="1"/>
</dbReference>
<feature type="domain" description="RNA polymerase sigma factor 70 region 4 type 2" evidence="7">
    <location>
        <begin position="114"/>
        <end position="164"/>
    </location>
</feature>
<keyword evidence="4" id="KW-0238">DNA-binding</keyword>
<keyword evidence="3" id="KW-0731">Sigma factor</keyword>
<evidence type="ECO:0000259" key="7">
    <source>
        <dbReference type="Pfam" id="PF08281"/>
    </source>
</evidence>
<protein>
    <submittedName>
        <fullName evidence="8">Sigma-70 family RNA polymerase sigma factor</fullName>
    </submittedName>
</protein>
<organism evidence="8 9">
    <name type="scientific">Kluyvera intermedia</name>
    <name type="common">Enterobacter intermedius</name>
    <dbReference type="NCBI Taxonomy" id="61648"/>
    <lineage>
        <taxon>Bacteria</taxon>
        <taxon>Pseudomonadati</taxon>
        <taxon>Pseudomonadota</taxon>
        <taxon>Gammaproteobacteria</taxon>
        <taxon>Enterobacterales</taxon>
        <taxon>Enterobacteriaceae</taxon>
        <taxon>Kluyvera</taxon>
    </lineage>
</organism>
<name>A0A9P3WFN9_KLUIN</name>
<dbReference type="InterPro" id="IPR036388">
    <property type="entry name" value="WH-like_DNA-bd_sf"/>
</dbReference>
<dbReference type="RefSeq" id="WP_047371422.1">
    <property type="nucleotide sequence ID" value="NZ_CABMNU010000005.1"/>
</dbReference>
<dbReference type="Gene3D" id="1.10.1740.10">
    <property type="match status" value="1"/>
</dbReference>
<evidence type="ECO:0000313" key="8">
    <source>
        <dbReference type="EMBL" id="HAT3581977.1"/>
    </source>
</evidence>
<comment type="caution">
    <text evidence="8">The sequence shown here is derived from an EMBL/GenBank/DDBJ whole genome shotgun (WGS) entry which is preliminary data.</text>
</comment>
<dbReference type="GO" id="GO:0003677">
    <property type="term" value="F:DNA binding"/>
    <property type="evidence" value="ECO:0007669"/>
    <property type="project" value="UniProtKB-KW"/>
</dbReference>
<dbReference type="EMBL" id="DACSUM010000015">
    <property type="protein sequence ID" value="HAT3581977.1"/>
    <property type="molecule type" value="Genomic_DNA"/>
</dbReference>
<feature type="domain" description="RNA polymerase sigma-70 region 2" evidence="6">
    <location>
        <begin position="19"/>
        <end position="78"/>
    </location>
</feature>
<evidence type="ECO:0000256" key="5">
    <source>
        <dbReference type="ARBA" id="ARBA00023163"/>
    </source>
</evidence>
<proteinExistence type="inferred from homology"/>
<dbReference type="Pfam" id="PF04542">
    <property type="entry name" value="Sigma70_r2"/>
    <property type="match status" value="1"/>
</dbReference>
<dbReference type="InterPro" id="IPR039425">
    <property type="entry name" value="RNA_pol_sigma-70-like"/>
</dbReference>
<dbReference type="CDD" id="cd06171">
    <property type="entry name" value="Sigma70_r4"/>
    <property type="match status" value="1"/>
</dbReference>
<evidence type="ECO:0000256" key="4">
    <source>
        <dbReference type="ARBA" id="ARBA00023125"/>
    </source>
</evidence>
<evidence type="ECO:0000256" key="3">
    <source>
        <dbReference type="ARBA" id="ARBA00023082"/>
    </source>
</evidence>
<dbReference type="PANTHER" id="PTHR43133:SF8">
    <property type="entry name" value="RNA POLYMERASE SIGMA FACTOR HI_1459-RELATED"/>
    <property type="match status" value="1"/>
</dbReference>
<dbReference type="Proteomes" id="UP000867740">
    <property type="component" value="Unassembled WGS sequence"/>
</dbReference>
<sequence>MDNADNARTARILEALSACRTTLRAFIRRRIPQREDVDDILQDVTLQLINVEQPVENVSAWLFRAARNEMIDRGRKKREWLLGDDDEADDQLYDVLFGEVQTPEEARLKDIFWEELESALAALPAAQREVFEKTELENYSFKALSAETGLPVQTLLSRKHKAVRYLRERLSALYHDIMLP</sequence>